<dbReference type="AlphaFoldDB" id="A0A4V2M5W9"/>
<feature type="compositionally biased region" description="Low complexity" evidence="7">
    <location>
        <begin position="326"/>
        <end position="335"/>
    </location>
</feature>
<name>A0A4V2M5W9_9ACTN</name>
<keyword evidence="4" id="KW-0067">ATP-binding</keyword>
<keyword evidence="3" id="KW-0547">Nucleotide-binding</keyword>
<feature type="compositionally biased region" description="Low complexity" evidence="7">
    <location>
        <begin position="303"/>
        <end position="319"/>
    </location>
</feature>
<feature type="domain" description="Zeta toxin" evidence="8">
    <location>
        <begin position="30"/>
        <end position="213"/>
    </location>
</feature>
<feature type="compositionally biased region" description="Basic and acidic residues" evidence="7">
    <location>
        <begin position="426"/>
        <end position="445"/>
    </location>
</feature>
<dbReference type="Pfam" id="PF06414">
    <property type="entry name" value="Zeta_toxin"/>
    <property type="match status" value="1"/>
</dbReference>
<evidence type="ECO:0000256" key="4">
    <source>
        <dbReference type="ARBA" id="ARBA00022840"/>
    </source>
</evidence>
<evidence type="ECO:0000256" key="7">
    <source>
        <dbReference type="SAM" id="MobiDB-lite"/>
    </source>
</evidence>
<dbReference type="EC" id="2.7.1.176" evidence="2"/>
<evidence type="ECO:0000313" key="9">
    <source>
        <dbReference type="EMBL" id="TCC41502.1"/>
    </source>
</evidence>
<feature type="compositionally biased region" description="Low complexity" evidence="7">
    <location>
        <begin position="357"/>
        <end position="366"/>
    </location>
</feature>
<evidence type="ECO:0000256" key="5">
    <source>
        <dbReference type="ARBA" id="ARBA00032897"/>
    </source>
</evidence>
<dbReference type="RefSeq" id="WP_131495777.1">
    <property type="nucleotide sequence ID" value="NZ_SJKC01000001.1"/>
</dbReference>
<protein>
    <recommendedName>
        <fullName evidence="5">UDP-N-acetylglucosamine kinase</fullName>
        <ecNumber evidence="2">2.7.1.176</ecNumber>
    </recommendedName>
    <alternativeName>
        <fullName evidence="5">UDP-N-acetylglucosamine kinase</fullName>
    </alternativeName>
</protein>
<feature type="compositionally biased region" description="Pro residues" evidence="7">
    <location>
        <begin position="336"/>
        <end position="356"/>
    </location>
</feature>
<feature type="compositionally biased region" description="Basic and acidic residues" evidence="7">
    <location>
        <begin position="395"/>
        <end position="408"/>
    </location>
</feature>
<sequence>MSQLPKEKLADFYRRRIQPGIVKHGRGRPPWRQPTVLFILGQPGAGKTTMQAAAMDRLGMKKAYVLDHDELLEKHPDYAGAALDDDYNATVGHADDAAQWRGWAFHDVKARRMDVVVPYPIGDLEMMRSFQEQGYRVEVAIAAVHESQSQLGIMERFNDSRQEVGYGRWISAEQHDQLYQQMLDTADAIEAQGVADGVHVYRRGEAEPVFTNERKNGAWRHQIGSTRWAIETERNRPWTDREVNHFVRGYNKLAALARRPLKDHFKAMPLMATREGHRLLAKLHQTAAPKLAEHQRLTALRAQAQTNQQQQPHQTPADPRWAAGIQAGPPAASTQQPPPPQQEPPQPWQQPQPVPQSAPGWQQPQHQQPPEPQQQVPPVPRDAPHQQFVAQSWEEQGRGAEHDWERFAVRLQAEQSPASGISVPEADAHQRPQRGEGAARDERGGGDNGRLAR</sequence>
<organism evidence="9 10">
    <name type="scientific">Kribbella speibonae</name>
    <dbReference type="NCBI Taxonomy" id="1572660"/>
    <lineage>
        <taxon>Bacteria</taxon>
        <taxon>Bacillati</taxon>
        <taxon>Actinomycetota</taxon>
        <taxon>Actinomycetes</taxon>
        <taxon>Propionibacteriales</taxon>
        <taxon>Kribbellaceae</taxon>
        <taxon>Kribbella</taxon>
    </lineage>
</organism>
<dbReference type="GO" id="GO:0016301">
    <property type="term" value="F:kinase activity"/>
    <property type="evidence" value="ECO:0007669"/>
    <property type="project" value="InterPro"/>
</dbReference>
<comment type="catalytic activity">
    <reaction evidence="6">
        <text>UDP-N-acetyl-alpha-D-glucosamine + ATP = UDP-N-acetyl-alpha-D-glucosamine 3'-phosphate + ADP + H(+)</text>
        <dbReference type="Rhea" id="RHEA:32671"/>
        <dbReference type="ChEBI" id="CHEBI:15378"/>
        <dbReference type="ChEBI" id="CHEBI:30616"/>
        <dbReference type="ChEBI" id="CHEBI:57705"/>
        <dbReference type="ChEBI" id="CHEBI:64353"/>
        <dbReference type="ChEBI" id="CHEBI:456216"/>
        <dbReference type="EC" id="2.7.1.176"/>
    </reaction>
</comment>
<evidence type="ECO:0000256" key="2">
    <source>
        <dbReference type="ARBA" id="ARBA00011963"/>
    </source>
</evidence>
<dbReference type="Proteomes" id="UP000294225">
    <property type="component" value="Unassembled WGS sequence"/>
</dbReference>
<evidence type="ECO:0000256" key="3">
    <source>
        <dbReference type="ARBA" id="ARBA00022741"/>
    </source>
</evidence>
<reference evidence="9 10" key="1">
    <citation type="submission" date="2019-02" db="EMBL/GenBank/DDBJ databases">
        <title>Kribbella capetownensis sp. nov. and Kribbella speibonae sp. nov., isolated from soil.</title>
        <authorList>
            <person name="Curtis S.M."/>
            <person name="Norton I."/>
            <person name="Everest G.J."/>
            <person name="Meyers P.R."/>
        </authorList>
    </citation>
    <scope>NUCLEOTIDE SEQUENCE [LARGE SCALE GENOMIC DNA]</scope>
    <source>
        <strain evidence="9 10">YM55</strain>
    </source>
</reference>
<dbReference type="InterPro" id="IPR010488">
    <property type="entry name" value="Zeta_toxin_domain"/>
</dbReference>
<feature type="compositionally biased region" description="Pro residues" evidence="7">
    <location>
        <begin position="367"/>
        <end position="381"/>
    </location>
</feature>
<dbReference type="SUPFAM" id="SSF52540">
    <property type="entry name" value="P-loop containing nucleoside triphosphate hydrolases"/>
    <property type="match status" value="1"/>
</dbReference>
<gene>
    <name evidence="9" type="ORF">E0H92_07560</name>
</gene>
<comment type="caution">
    <text evidence="9">The sequence shown here is derived from an EMBL/GenBank/DDBJ whole genome shotgun (WGS) entry which is preliminary data.</text>
</comment>
<dbReference type="Gene3D" id="3.40.50.300">
    <property type="entry name" value="P-loop containing nucleotide triphosphate hydrolases"/>
    <property type="match status" value="1"/>
</dbReference>
<evidence type="ECO:0000256" key="1">
    <source>
        <dbReference type="ARBA" id="ARBA00009104"/>
    </source>
</evidence>
<proteinExistence type="inferred from homology"/>
<comment type="similarity">
    <text evidence="1">Belongs to the zeta toxin family.</text>
</comment>
<feature type="region of interest" description="Disordered" evidence="7">
    <location>
        <begin position="303"/>
        <end position="453"/>
    </location>
</feature>
<dbReference type="GO" id="GO:0005524">
    <property type="term" value="F:ATP binding"/>
    <property type="evidence" value="ECO:0007669"/>
    <property type="project" value="UniProtKB-KW"/>
</dbReference>
<accession>A0A4V2M5W9</accession>
<dbReference type="EMBL" id="SJKC01000001">
    <property type="protein sequence ID" value="TCC41502.1"/>
    <property type="molecule type" value="Genomic_DNA"/>
</dbReference>
<dbReference type="InterPro" id="IPR027417">
    <property type="entry name" value="P-loop_NTPase"/>
</dbReference>
<evidence type="ECO:0000259" key="8">
    <source>
        <dbReference type="Pfam" id="PF06414"/>
    </source>
</evidence>
<evidence type="ECO:0000256" key="6">
    <source>
        <dbReference type="ARBA" id="ARBA00048178"/>
    </source>
</evidence>
<evidence type="ECO:0000313" key="10">
    <source>
        <dbReference type="Proteomes" id="UP000294225"/>
    </source>
</evidence>